<dbReference type="PIRSF" id="PIRSF005261">
    <property type="entry name" value="Heat_shock_Hsp33"/>
    <property type="match status" value="1"/>
</dbReference>
<keyword evidence="5" id="KW-0676">Redox-active center</keyword>
<evidence type="ECO:0000256" key="5">
    <source>
        <dbReference type="ARBA" id="ARBA00023284"/>
    </source>
</evidence>
<dbReference type="InterPro" id="IPR023212">
    <property type="entry name" value="Hsp33_helix_hairpin_bin_dom_sf"/>
</dbReference>
<dbReference type="GO" id="GO:0051082">
    <property type="term" value="F:unfolded protein binding"/>
    <property type="evidence" value="ECO:0007669"/>
    <property type="project" value="InterPro"/>
</dbReference>
<feature type="transmembrane region" description="Helical" evidence="6">
    <location>
        <begin position="40"/>
        <end position="59"/>
    </location>
</feature>
<evidence type="ECO:0000256" key="2">
    <source>
        <dbReference type="ARBA" id="ARBA00022833"/>
    </source>
</evidence>
<dbReference type="Gene3D" id="3.55.30.10">
    <property type="entry name" value="Hsp33 domain"/>
    <property type="match status" value="1"/>
</dbReference>
<protein>
    <submittedName>
        <fullName evidence="7">Hsp33 family molecular chaperone HslO</fullName>
    </submittedName>
</protein>
<dbReference type="GO" id="GO:0044183">
    <property type="term" value="F:protein folding chaperone"/>
    <property type="evidence" value="ECO:0007669"/>
    <property type="project" value="TreeGrafter"/>
</dbReference>
<evidence type="ECO:0000313" key="8">
    <source>
        <dbReference type="Proteomes" id="UP000253940"/>
    </source>
</evidence>
<gene>
    <name evidence="7" type="ORF">HYN46_03205</name>
</gene>
<dbReference type="PANTHER" id="PTHR30111">
    <property type="entry name" value="33 KDA CHAPERONIN"/>
    <property type="match status" value="1"/>
</dbReference>
<dbReference type="InterPro" id="IPR016154">
    <property type="entry name" value="Heat_shock_Hsp33_C"/>
</dbReference>
<keyword evidence="6" id="KW-1133">Transmembrane helix</keyword>
<sequence length="293" mass="32502">MTSTDHRQRFYIDNSPVRGDIVHINTALETILQQRTYPNAIALMLGEMLAAAALLATTLKFSGRLSLQAQGSGDLKWVMAECTDQGELRGLADWDSEADLSHLHTSADALAALTDAVLFINIEPKDGERYQGIVPLEEQTIAACLAQYYDLSAQVPTQISLACDGQHAAGLLIQLLPRTSDEEQEHVDEDLWPRLTILTQTMTPKELIELPASEILHRLYHEEDVRLPESEPLQFGCTCSRERCIEALIQVGQAAVEEILATDDEIEMDCQFCNTAYRFGPVEAMALFGLRVS</sequence>
<keyword evidence="8" id="KW-1185">Reference proteome</keyword>
<dbReference type="InterPro" id="IPR000397">
    <property type="entry name" value="Heat_shock_Hsp33"/>
</dbReference>
<keyword evidence="4" id="KW-0143">Chaperone</keyword>
<evidence type="ECO:0000256" key="4">
    <source>
        <dbReference type="ARBA" id="ARBA00023186"/>
    </source>
</evidence>
<dbReference type="OrthoDB" id="9793753at2"/>
<keyword evidence="6" id="KW-0472">Membrane</keyword>
<keyword evidence="6" id="KW-0812">Transmembrane</keyword>
<evidence type="ECO:0000256" key="6">
    <source>
        <dbReference type="SAM" id="Phobius"/>
    </source>
</evidence>
<evidence type="ECO:0000313" key="7">
    <source>
        <dbReference type="EMBL" id="AXI04498.1"/>
    </source>
</evidence>
<evidence type="ECO:0000256" key="3">
    <source>
        <dbReference type="ARBA" id="ARBA00023157"/>
    </source>
</evidence>
<evidence type="ECO:0000256" key="1">
    <source>
        <dbReference type="ARBA" id="ARBA00022490"/>
    </source>
</evidence>
<dbReference type="RefSeq" id="WP_114900562.1">
    <property type="nucleotide sequence ID" value="NZ_CP031222.1"/>
</dbReference>
<dbReference type="Pfam" id="PF01430">
    <property type="entry name" value="HSP33"/>
    <property type="match status" value="1"/>
</dbReference>
<dbReference type="CDD" id="cd00498">
    <property type="entry name" value="Hsp33"/>
    <property type="match status" value="1"/>
</dbReference>
<organism evidence="7 8">
    <name type="scientific">Aquirhabdus parva</name>
    <dbReference type="NCBI Taxonomy" id="2283318"/>
    <lineage>
        <taxon>Bacteria</taxon>
        <taxon>Pseudomonadati</taxon>
        <taxon>Pseudomonadota</taxon>
        <taxon>Gammaproteobacteria</taxon>
        <taxon>Moraxellales</taxon>
        <taxon>Moraxellaceae</taxon>
        <taxon>Aquirhabdus</taxon>
    </lineage>
</organism>
<keyword evidence="1" id="KW-0963">Cytoplasm</keyword>
<dbReference type="EMBL" id="CP031222">
    <property type="protein sequence ID" value="AXI04498.1"/>
    <property type="molecule type" value="Genomic_DNA"/>
</dbReference>
<name>A0A345PB39_9GAMM</name>
<dbReference type="InterPro" id="IPR016153">
    <property type="entry name" value="Heat_shock_Hsp33_N"/>
</dbReference>
<dbReference type="Gene3D" id="3.90.1280.10">
    <property type="entry name" value="HSP33 redox switch-like"/>
    <property type="match status" value="1"/>
</dbReference>
<dbReference type="SUPFAM" id="SSF118352">
    <property type="entry name" value="HSP33 redox switch-like"/>
    <property type="match status" value="1"/>
</dbReference>
<accession>A0A345PB39</accession>
<dbReference type="PANTHER" id="PTHR30111:SF1">
    <property type="entry name" value="33 KDA CHAPERONIN"/>
    <property type="match status" value="1"/>
</dbReference>
<dbReference type="GO" id="GO:0005737">
    <property type="term" value="C:cytoplasm"/>
    <property type="evidence" value="ECO:0007669"/>
    <property type="project" value="InterPro"/>
</dbReference>
<dbReference type="Proteomes" id="UP000253940">
    <property type="component" value="Chromosome"/>
</dbReference>
<keyword evidence="3" id="KW-1015">Disulfide bond</keyword>
<dbReference type="GO" id="GO:0042026">
    <property type="term" value="P:protein refolding"/>
    <property type="evidence" value="ECO:0007669"/>
    <property type="project" value="TreeGrafter"/>
</dbReference>
<dbReference type="Gene3D" id="1.10.287.480">
    <property type="entry name" value="helix hairpin bin"/>
    <property type="match status" value="1"/>
</dbReference>
<keyword evidence="2" id="KW-0862">Zinc</keyword>
<dbReference type="AlphaFoldDB" id="A0A345PB39"/>
<reference evidence="7 8" key="1">
    <citation type="submission" date="2018-07" db="EMBL/GenBank/DDBJ databases">
        <title>Genome sequencing of Moraxellaceae gen. HYN0046.</title>
        <authorList>
            <person name="Kim M."/>
            <person name="Yi H."/>
        </authorList>
    </citation>
    <scope>NUCLEOTIDE SEQUENCE [LARGE SCALE GENOMIC DNA]</scope>
    <source>
        <strain evidence="7 8">HYN0046</strain>
    </source>
</reference>
<dbReference type="NCBIfam" id="NF001033">
    <property type="entry name" value="PRK00114.1"/>
    <property type="match status" value="1"/>
</dbReference>
<dbReference type="KEGG" id="mbah:HYN46_03205"/>
<dbReference type="SUPFAM" id="SSF64397">
    <property type="entry name" value="Hsp33 domain"/>
    <property type="match status" value="1"/>
</dbReference>
<proteinExistence type="predicted"/>